<evidence type="ECO:0000256" key="1">
    <source>
        <dbReference type="ARBA" id="ARBA00004442"/>
    </source>
</evidence>
<dbReference type="InterPro" id="IPR036737">
    <property type="entry name" value="OmpA-like_sf"/>
</dbReference>
<dbReference type="Gene3D" id="3.30.1330.60">
    <property type="entry name" value="OmpA-like domain"/>
    <property type="match status" value="1"/>
</dbReference>
<dbReference type="PROSITE" id="PS51123">
    <property type="entry name" value="OMPA_2"/>
    <property type="match status" value="1"/>
</dbReference>
<feature type="chain" id="PRO_5013087630" evidence="5">
    <location>
        <begin position="25"/>
        <end position="777"/>
    </location>
</feature>
<dbReference type="SUPFAM" id="SSF103088">
    <property type="entry name" value="OmpA-like"/>
    <property type="match status" value="1"/>
</dbReference>
<dbReference type="STRING" id="579105.SAMN04488096_10814"/>
<keyword evidence="5" id="KW-0732">Signal</keyword>
<dbReference type="Pfam" id="PF13620">
    <property type="entry name" value="CarboxypepD_reg"/>
    <property type="match status" value="1"/>
</dbReference>
<feature type="signal peptide" evidence="5">
    <location>
        <begin position="1"/>
        <end position="24"/>
    </location>
</feature>
<gene>
    <name evidence="7" type="ORF">SAMN04488096_10814</name>
</gene>
<keyword evidence="3" id="KW-0998">Cell outer membrane</keyword>
<evidence type="ECO:0000256" key="2">
    <source>
        <dbReference type="ARBA" id="ARBA00023136"/>
    </source>
</evidence>
<dbReference type="PANTHER" id="PTHR30329:SF21">
    <property type="entry name" value="LIPOPROTEIN YIAD-RELATED"/>
    <property type="match status" value="1"/>
</dbReference>
<name>A0A1M6GFS2_9FLAO</name>
<dbReference type="Proteomes" id="UP000184225">
    <property type="component" value="Unassembled WGS sequence"/>
</dbReference>
<dbReference type="InterPro" id="IPR011659">
    <property type="entry name" value="WD40"/>
</dbReference>
<reference evidence="7 8" key="1">
    <citation type="submission" date="2016-11" db="EMBL/GenBank/DDBJ databases">
        <authorList>
            <person name="Jaros S."/>
            <person name="Januszkiewicz K."/>
            <person name="Wedrychowicz H."/>
        </authorList>
    </citation>
    <scope>NUCLEOTIDE SEQUENCE [LARGE SCALE GENOMIC DNA]</scope>
    <source>
        <strain evidence="7 8">DSM 21425</strain>
    </source>
</reference>
<proteinExistence type="predicted"/>
<evidence type="ECO:0000313" key="8">
    <source>
        <dbReference type="Proteomes" id="UP000184225"/>
    </source>
</evidence>
<dbReference type="Pfam" id="PF07676">
    <property type="entry name" value="PD40"/>
    <property type="match status" value="2"/>
</dbReference>
<dbReference type="AlphaFoldDB" id="A0A1M6GFS2"/>
<dbReference type="GO" id="GO:0009279">
    <property type="term" value="C:cell outer membrane"/>
    <property type="evidence" value="ECO:0007669"/>
    <property type="project" value="UniProtKB-SubCell"/>
</dbReference>
<dbReference type="Gene3D" id="2.60.40.1120">
    <property type="entry name" value="Carboxypeptidase-like, regulatory domain"/>
    <property type="match status" value="1"/>
</dbReference>
<dbReference type="InterPro" id="IPR050330">
    <property type="entry name" value="Bact_OuterMem_StrucFunc"/>
</dbReference>
<protein>
    <submittedName>
        <fullName evidence="7">Outer membrane protein OmpA and related peptidoglycan-associated (Lipo)proteins</fullName>
    </submittedName>
</protein>
<dbReference type="InterPro" id="IPR006665">
    <property type="entry name" value="OmpA-like"/>
</dbReference>
<sequence length="777" mass="88815">MKFSYTSIIKFTLLIVFFCQPVFAQEDKLAEADKMFDRYAFIDAREVYLEVAEAGYKSENLFKKLGDSYYFNGDLPNSEKWYDELYKLKNGDLEEDYLFRYAMALKGNQKYKESDKIMLEFEKKKGTDSRVKLLRGERNYLELIELQSGRFSLEQVDINSSLSDFSPTIYLNQLVFATNRESGSTVKRVHEWNKQPYLDLYQVKLDEEEKIISSPVILPKVINSKFHESSATFSKDGLTIYFTRNNYNNKKYGKSEEGINFLKIYKSTREDLESDWSEPVELPFSSDNYSIAHPALNQDETKLYFSSDMPGTLGMSDIFVVDILEDDTYGIPVNLGENINTEGKENFPFISQDNELFFSSNGHIGLGGLDVFVSVIGDDGEYGEVFNLGRPVNSSKDDFSFIINNELKKGFFASNREGGVGEDDIYESIQIEDLITSCQQYVDGKITEASTGEVIEGVTVELLDENLEKLDSTVTDKEGFYEFTLDCDTQYIIRVSKDEFETTEEMLEAGSEFEKNFQLPVKIEEGESLGIEKAGLGDDLSDLLQLDPIYFDLDKTNIRDDAEVELQKVLSVLKKYPSMKIDIRSHSDSRGKDQYNLDLSDRRAKATAKYLIDNGIASNRVTGKGYGETQLINHCDDGVDCTEEEHALNRRSEFIILNENQTPEEVRSSIAKQNGFDEVTQAEQTSVASSGNSIYDFNSSEEVFTVQIGAFKISRKIMTFDKLDNVYYYKYVNEGYTRYYTGTFKTRNEAELYKEKVLAKGFKGAFVLKLKGDKRIF</sequence>
<dbReference type="PRINTS" id="PR01021">
    <property type="entry name" value="OMPADOMAIN"/>
</dbReference>
<dbReference type="RefSeq" id="WP_073152373.1">
    <property type="nucleotide sequence ID" value="NZ_FQYY01000008.1"/>
</dbReference>
<dbReference type="CDD" id="cd07185">
    <property type="entry name" value="OmpA_C-like"/>
    <property type="match status" value="1"/>
</dbReference>
<keyword evidence="2 4" id="KW-0472">Membrane</keyword>
<dbReference type="InterPro" id="IPR036680">
    <property type="entry name" value="SPOR-like_sf"/>
</dbReference>
<dbReference type="OrthoDB" id="9809364at2"/>
<evidence type="ECO:0000256" key="4">
    <source>
        <dbReference type="PROSITE-ProRule" id="PRU00473"/>
    </source>
</evidence>
<evidence type="ECO:0000256" key="3">
    <source>
        <dbReference type="ARBA" id="ARBA00023237"/>
    </source>
</evidence>
<evidence type="ECO:0000313" key="7">
    <source>
        <dbReference type="EMBL" id="SHJ08814.1"/>
    </source>
</evidence>
<dbReference type="EMBL" id="FQYY01000008">
    <property type="protein sequence ID" value="SHJ08814.1"/>
    <property type="molecule type" value="Genomic_DNA"/>
</dbReference>
<dbReference type="Pfam" id="PF00691">
    <property type="entry name" value="OmpA"/>
    <property type="match status" value="1"/>
</dbReference>
<feature type="domain" description="OmpA-like" evidence="6">
    <location>
        <begin position="538"/>
        <end position="660"/>
    </location>
</feature>
<dbReference type="SUPFAM" id="SSF82171">
    <property type="entry name" value="DPP6 N-terminal domain-like"/>
    <property type="match status" value="1"/>
</dbReference>
<comment type="subcellular location">
    <subcellularLocation>
        <location evidence="1">Cell outer membrane</location>
    </subcellularLocation>
</comment>
<dbReference type="Gene3D" id="3.30.70.1070">
    <property type="entry name" value="Sporulation related repeat"/>
    <property type="match status" value="1"/>
</dbReference>
<evidence type="ECO:0000259" key="6">
    <source>
        <dbReference type="PROSITE" id="PS51123"/>
    </source>
</evidence>
<dbReference type="SUPFAM" id="SSF49464">
    <property type="entry name" value="Carboxypeptidase regulatory domain-like"/>
    <property type="match status" value="1"/>
</dbReference>
<dbReference type="GO" id="GO:0042834">
    <property type="term" value="F:peptidoglycan binding"/>
    <property type="evidence" value="ECO:0007669"/>
    <property type="project" value="InterPro"/>
</dbReference>
<dbReference type="InterPro" id="IPR006664">
    <property type="entry name" value="OMP_bac"/>
</dbReference>
<accession>A0A1M6GFS2</accession>
<evidence type="ECO:0000256" key="5">
    <source>
        <dbReference type="SAM" id="SignalP"/>
    </source>
</evidence>
<dbReference type="PANTHER" id="PTHR30329">
    <property type="entry name" value="STATOR ELEMENT OF FLAGELLAR MOTOR COMPLEX"/>
    <property type="match status" value="1"/>
</dbReference>
<keyword evidence="8" id="KW-1185">Reference proteome</keyword>
<organism evidence="7 8">
    <name type="scientific">Mesonia phycicola</name>
    <dbReference type="NCBI Taxonomy" id="579105"/>
    <lineage>
        <taxon>Bacteria</taxon>
        <taxon>Pseudomonadati</taxon>
        <taxon>Bacteroidota</taxon>
        <taxon>Flavobacteriia</taxon>
        <taxon>Flavobacteriales</taxon>
        <taxon>Flavobacteriaceae</taxon>
        <taxon>Mesonia</taxon>
    </lineage>
</organism>
<dbReference type="InterPro" id="IPR008969">
    <property type="entry name" value="CarboxyPept-like_regulatory"/>
</dbReference>